<dbReference type="InterPro" id="IPR055348">
    <property type="entry name" value="DctQ"/>
</dbReference>
<evidence type="ECO:0000256" key="8">
    <source>
        <dbReference type="ARBA" id="ARBA00038436"/>
    </source>
</evidence>
<dbReference type="OrthoDB" id="2085311at2"/>
<evidence type="ECO:0000256" key="3">
    <source>
        <dbReference type="ARBA" id="ARBA00022475"/>
    </source>
</evidence>
<gene>
    <name evidence="11" type="ORF">C7H09_05135</name>
</gene>
<dbReference type="PANTHER" id="PTHR35011:SF10">
    <property type="entry name" value="TRAP TRANSPORTER SMALL PERMEASE PROTEIN"/>
    <property type="match status" value="1"/>
</dbReference>
<feature type="domain" description="Tripartite ATP-independent periplasmic transporters DctQ component" evidence="10">
    <location>
        <begin position="38"/>
        <end position="168"/>
    </location>
</feature>
<keyword evidence="5 9" id="KW-0812">Transmembrane</keyword>
<reference evidence="11 12" key="1">
    <citation type="submission" date="2018-03" db="EMBL/GenBank/DDBJ databases">
        <title>Marinobacter brunus sp. nov., a marine bacterium of Gamma-proteobacteria isolated from the surface seawater of the South China Sea.</title>
        <authorList>
            <person name="Cheng H."/>
            <person name="Wu Y.-H."/>
            <person name="Xamxidin M."/>
            <person name="Xu X.-W."/>
        </authorList>
    </citation>
    <scope>NUCLEOTIDE SEQUENCE [LARGE SCALE GENOMIC DNA]</scope>
    <source>
        <strain evidence="11 12">NH169-3</strain>
    </source>
</reference>
<organism evidence="11 12">
    <name type="scientific">Marinobacter fuscus</name>
    <dbReference type="NCBI Taxonomy" id="2109942"/>
    <lineage>
        <taxon>Bacteria</taxon>
        <taxon>Pseudomonadati</taxon>
        <taxon>Pseudomonadota</taxon>
        <taxon>Gammaproteobacteria</taxon>
        <taxon>Pseudomonadales</taxon>
        <taxon>Marinobacteraceae</taxon>
        <taxon>Marinobacter</taxon>
    </lineage>
</organism>
<evidence type="ECO:0000256" key="1">
    <source>
        <dbReference type="ARBA" id="ARBA00004429"/>
    </source>
</evidence>
<comment type="similarity">
    <text evidence="8 9">Belongs to the TRAP transporter small permease family.</text>
</comment>
<evidence type="ECO:0000256" key="7">
    <source>
        <dbReference type="ARBA" id="ARBA00023136"/>
    </source>
</evidence>
<proteinExistence type="inferred from homology"/>
<keyword evidence="7 9" id="KW-0472">Membrane</keyword>
<evidence type="ECO:0000256" key="4">
    <source>
        <dbReference type="ARBA" id="ARBA00022519"/>
    </source>
</evidence>
<evidence type="ECO:0000256" key="9">
    <source>
        <dbReference type="RuleBase" id="RU369079"/>
    </source>
</evidence>
<evidence type="ECO:0000256" key="2">
    <source>
        <dbReference type="ARBA" id="ARBA00022448"/>
    </source>
</evidence>
<feature type="transmembrane region" description="Helical" evidence="9">
    <location>
        <begin position="57"/>
        <end position="79"/>
    </location>
</feature>
<dbReference type="GO" id="GO:0022857">
    <property type="term" value="F:transmembrane transporter activity"/>
    <property type="evidence" value="ECO:0007669"/>
    <property type="project" value="UniProtKB-UniRule"/>
</dbReference>
<comment type="subunit">
    <text evidence="9">The complex comprises the extracytoplasmic solute receptor protein and the two transmembrane proteins.</text>
</comment>
<name>A0A2T1KQJ4_9GAMM</name>
<comment type="function">
    <text evidence="9">Part of the tripartite ATP-independent periplasmic (TRAP) transport system.</text>
</comment>
<keyword evidence="6 9" id="KW-1133">Transmembrane helix</keyword>
<keyword evidence="4 9" id="KW-0997">Cell inner membrane</keyword>
<sequence length="177" mass="19749">MTLTTLAVPGPLAWLDRAVRYVENLLVGVAALMIVVAMVVTCVDVFLRYVLSSPLSWSFDFIVLYLLPGSYFLAFSYALRMGTHLKVDYFGERMNDRVQGVVLFIVGLASVVLFAYIAWFYLQEGWHAWVDGDVMGGVIPWPMWPADILVFLSCGAFALRLLTTSFHQLLALGGSRT</sequence>
<dbReference type="InterPro" id="IPR007387">
    <property type="entry name" value="TRAP_DctQ"/>
</dbReference>
<dbReference type="RefSeq" id="WP_106761537.1">
    <property type="nucleotide sequence ID" value="NZ_PXNP01000019.1"/>
</dbReference>
<feature type="transmembrane region" description="Helical" evidence="9">
    <location>
        <begin position="100"/>
        <end position="122"/>
    </location>
</feature>
<accession>A0A2T1KQJ4</accession>
<dbReference type="GO" id="GO:0015740">
    <property type="term" value="P:C4-dicarboxylate transport"/>
    <property type="evidence" value="ECO:0007669"/>
    <property type="project" value="TreeGrafter"/>
</dbReference>
<evidence type="ECO:0000259" key="10">
    <source>
        <dbReference type="Pfam" id="PF04290"/>
    </source>
</evidence>
<dbReference type="EMBL" id="PXNP01000019">
    <property type="protein sequence ID" value="PSF11943.1"/>
    <property type="molecule type" value="Genomic_DNA"/>
</dbReference>
<protein>
    <recommendedName>
        <fullName evidence="9">TRAP transporter small permease protein</fullName>
    </recommendedName>
</protein>
<comment type="caution">
    <text evidence="11">The sequence shown here is derived from an EMBL/GenBank/DDBJ whole genome shotgun (WGS) entry which is preliminary data.</text>
</comment>
<dbReference type="Proteomes" id="UP000239866">
    <property type="component" value="Unassembled WGS sequence"/>
</dbReference>
<feature type="transmembrane region" description="Helical" evidence="9">
    <location>
        <begin position="25"/>
        <end position="51"/>
    </location>
</feature>
<evidence type="ECO:0000313" key="12">
    <source>
        <dbReference type="Proteomes" id="UP000239866"/>
    </source>
</evidence>
<feature type="transmembrane region" description="Helical" evidence="9">
    <location>
        <begin position="142"/>
        <end position="162"/>
    </location>
</feature>
<keyword evidence="3" id="KW-1003">Cell membrane</keyword>
<keyword evidence="2 9" id="KW-0813">Transport</keyword>
<dbReference type="PANTHER" id="PTHR35011">
    <property type="entry name" value="2,3-DIKETO-L-GULONATE TRAP TRANSPORTER SMALL PERMEASE PROTEIN YIAM"/>
    <property type="match status" value="1"/>
</dbReference>
<evidence type="ECO:0000256" key="6">
    <source>
        <dbReference type="ARBA" id="ARBA00022989"/>
    </source>
</evidence>
<dbReference type="Pfam" id="PF04290">
    <property type="entry name" value="DctQ"/>
    <property type="match status" value="1"/>
</dbReference>
<evidence type="ECO:0000256" key="5">
    <source>
        <dbReference type="ARBA" id="ARBA00022692"/>
    </source>
</evidence>
<evidence type="ECO:0000313" key="11">
    <source>
        <dbReference type="EMBL" id="PSF11943.1"/>
    </source>
</evidence>
<comment type="subcellular location">
    <subcellularLocation>
        <location evidence="1 9">Cell inner membrane</location>
        <topology evidence="1 9">Multi-pass membrane protein</topology>
    </subcellularLocation>
</comment>
<dbReference type="AlphaFoldDB" id="A0A2T1KQJ4"/>
<keyword evidence="12" id="KW-1185">Reference proteome</keyword>
<dbReference type="GO" id="GO:0005886">
    <property type="term" value="C:plasma membrane"/>
    <property type="evidence" value="ECO:0007669"/>
    <property type="project" value="UniProtKB-SubCell"/>
</dbReference>